<accession>A0A183ALC2</accession>
<evidence type="ECO:0000313" key="2">
    <source>
        <dbReference type="Proteomes" id="UP000272942"/>
    </source>
</evidence>
<reference evidence="3" key="1">
    <citation type="submission" date="2016-06" db="UniProtKB">
        <authorList>
            <consortium name="WormBaseParasite"/>
        </authorList>
    </citation>
    <scope>IDENTIFICATION</scope>
</reference>
<dbReference type="Proteomes" id="UP000272942">
    <property type="component" value="Unassembled WGS sequence"/>
</dbReference>
<sequence length="96" mass="11130">MFISILRLIEVDVIAQDNPYTPRTLGLQLLKGTWSDCVLLMVLLIVGQSQVIPTDMEAFEVDDDLPRWKAMDLHEWVPRFGRIKRKPLYITGGIRY</sequence>
<dbReference type="OrthoDB" id="6248225at2759"/>
<evidence type="ECO:0000313" key="3">
    <source>
        <dbReference type="WBParaSite" id="ECPE_0000777601-mRNA-1"/>
    </source>
</evidence>
<organism evidence="3">
    <name type="scientific">Echinostoma caproni</name>
    <dbReference type="NCBI Taxonomy" id="27848"/>
    <lineage>
        <taxon>Eukaryota</taxon>
        <taxon>Metazoa</taxon>
        <taxon>Spiralia</taxon>
        <taxon>Lophotrochozoa</taxon>
        <taxon>Platyhelminthes</taxon>
        <taxon>Trematoda</taxon>
        <taxon>Digenea</taxon>
        <taxon>Plagiorchiida</taxon>
        <taxon>Echinostomata</taxon>
        <taxon>Echinostomatoidea</taxon>
        <taxon>Echinostomatidae</taxon>
        <taxon>Echinostoma</taxon>
    </lineage>
</organism>
<name>A0A183ALC2_9TREM</name>
<dbReference type="EMBL" id="UZAN01045037">
    <property type="protein sequence ID" value="VDP81946.1"/>
    <property type="molecule type" value="Genomic_DNA"/>
</dbReference>
<keyword evidence="2" id="KW-1185">Reference proteome</keyword>
<protein>
    <submittedName>
        <fullName evidence="3">UBC core domain-containing protein</fullName>
    </submittedName>
</protein>
<gene>
    <name evidence="1" type="ORF">ECPE_LOCUS7757</name>
</gene>
<proteinExistence type="predicted"/>
<dbReference type="WBParaSite" id="ECPE_0000777601-mRNA-1">
    <property type="protein sequence ID" value="ECPE_0000777601-mRNA-1"/>
    <property type="gene ID" value="ECPE_0000777601"/>
</dbReference>
<evidence type="ECO:0000313" key="1">
    <source>
        <dbReference type="EMBL" id="VDP81946.1"/>
    </source>
</evidence>
<dbReference type="AlphaFoldDB" id="A0A183ALC2"/>
<reference evidence="1 2" key="2">
    <citation type="submission" date="2018-11" db="EMBL/GenBank/DDBJ databases">
        <authorList>
            <consortium name="Pathogen Informatics"/>
        </authorList>
    </citation>
    <scope>NUCLEOTIDE SEQUENCE [LARGE SCALE GENOMIC DNA]</scope>
    <source>
        <strain evidence="1 2">Egypt</strain>
    </source>
</reference>